<dbReference type="EMBL" id="SRPG01000257">
    <property type="protein sequence ID" value="TGN49300.1"/>
    <property type="molecule type" value="Genomic_DNA"/>
</dbReference>
<sequence>PRPAADLLGRQDDLRGFDKGERAAVIRALARASGNVSAAARALGIGRATLYRRMARLGIGDNPGGLSQS</sequence>
<evidence type="ECO:0000313" key="3">
    <source>
        <dbReference type="Proteomes" id="UP000297972"/>
    </source>
</evidence>
<gene>
    <name evidence="2" type="ORF">E4L95_18355</name>
</gene>
<feature type="domain" description="DNA binding HTH" evidence="1">
    <location>
        <begin position="21"/>
        <end position="56"/>
    </location>
</feature>
<evidence type="ECO:0000313" key="2">
    <source>
        <dbReference type="EMBL" id="TGN49300.1"/>
    </source>
</evidence>
<dbReference type="InterPro" id="IPR009057">
    <property type="entry name" value="Homeodomain-like_sf"/>
</dbReference>
<proteinExistence type="predicted"/>
<protein>
    <submittedName>
        <fullName evidence="2">Sigma-54-dependent Fis family transcriptional regulator</fullName>
    </submittedName>
</protein>
<evidence type="ECO:0000259" key="1">
    <source>
        <dbReference type="Pfam" id="PF02954"/>
    </source>
</evidence>
<accession>A0A4Z1BZC5</accession>
<name>A0A4Z1BZC5_9RHOB</name>
<dbReference type="AlphaFoldDB" id="A0A4Z1BZC5"/>
<dbReference type="PRINTS" id="PR01590">
    <property type="entry name" value="HTHFIS"/>
</dbReference>
<dbReference type="Proteomes" id="UP000297972">
    <property type="component" value="Unassembled WGS sequence"/>
</dbReference>
<organism evidence="2 3">
    <name type="scientific">Paracoccus liaowanqingii</name>
    <dbReference type="NCBI Taxonomy" id="2560053"/>
    <lineage>
        <taxon>Bacteria</taxon>
        <taxon>Pseudomonadati</taxon>
        <taxon>Pseudomonadota</taxon>
        <taxon>Alphaproteobacteria</taxon>
        <taxon>Rhodobacterales</taxon>
        <taxon>Paracoccaceae</taxon>
        <taxon>Paracoccus</taxon>
    </lineage>
</organism>
<comment type="caution">
    <text evidence="2">The sequence shown here is derived from an EMBL/GenBank/DDBJ whole genome shotgun (WGS) entry which is preliminary data.</text>
</comment>
<reference evidence="2 3" key="1">
    <citation type="submission" date="2019-03" db="EMBL/GenBank/DDBJ databases">
        <authorList>
            <person name="Li J."/>
        </authorList>
    </citation>
    <scope>NUCLEOTIDE SEQUENCE [LARGE SCALE GENOMIC DNA]</scope>
    <source>
        <strain evidence="2 3">3058</strain>
    </source>
</reference>
<dbReference type="Gene3D" id="1.10.10.60">
    <property type="entry name" value="Homeodomain-like"/>
    <property type="match status" value="1"/>
</dbReference>
<dbReference type="GO" id="GO:0043565">
    <property type="term" value="F:sequence-specific DNA binding"/>
    <property type="evidence" value="ECO:0007669"/>
    <property type="project" value="InterPro"/>
</dbReference>
<dbReference type="InterPro" id="IPR002197">
    <property type="entry name" value="HTH_Fis"/>
</dbReference>
<keyword evidence="3" id="KW-1185">Reference proteome</keyword>
<dbReference type="RefSeq" id="WP_168217547.1">
    <property type="nucleotide sequence ID" value="NZ_SRPG01000257.1"/>
</dbReference>
<dbReference type="Pfam" id="PF02954">
    <property type="entry name" value="HTH_8"/>
    <property type="match status" value="1"/>
</dbReference>
<dbReference type="SUPFAM" id="SSF46689">
    <property type="entry name" value="Homeodomain-like"/>
    <property type="match status" value="1"/>
</dbReference>
<feature type="non-terminal residue" evidence="2">
    <location>
        <position position="1"/>
    </location>
</feature>